<accession>A0A0J8BHE4</accession>
<name>A0A0J8BHE4_BETVV</name>
<evidence type="ECO:0000313" key="1">
    <source>
        <dbReference type="EMBL" id="KMS65140.1"/>
    </source>
</evidence>
<evidence type="ECO:0000313" key="2">
    <source>
        <dbReference type="Proteomes" id="UP000035740"/>
    </source>
</evidence>
<proteinExistence type="predicted"/>
<dbReference type="AlphaFoldDB" id="A0A0J8BHE4"/>
<gene>
    <name evidence="1" type="ORF">BVRB_039020</name>
</gene>
<dbReference type="OrthoDB" id="69461at2759"/>
<sequence>YLSSILPIVLQRFSASTTKPETEFDRMVKQRAAWMIEAQKLNTPSTFVEYAKLQRRIDKLSNQIDSYKKGNAIALPILPPKAGKITTLRLRFRRRRLLIPKQFPQL</sequence>
<reference evidence="1 2" key="1">
    <citation type="journal article" date="2014" name="Nature">
        <title>The genome of the recently domesticated crop plant sugar beet (Beta vulgaris).</title>
        <authorList>
            <person name="Dohm J.C."/>
            <person name="Minoche A.E."/>
            <person name="Holtgrawe D."/>
            <person name="Capella-Gutierrez S."/>
            <person name="Zakrzewski F."/>
            <person name="Tafer H."/>
            <person name="Rupp O."/>
            <person name="Sorensen T.R."/>
            <person name="Stracke R."/>
            <person name="Reinhardt R."/>
            <person name="Goesmann A."/>
            <person name="Kraft T."/>
            <person name="Schulz B."/>
            <person name="Stadler P.F."/>
            <person name="Schmidt T."/>
            <person name="Gabaldon T."/>
            <person name="Lehrach H."/>
            <person name="Weisshaar B."/>
            <person name="Himmelbauer H."/>
        </authorList>
    </citation>
    <scope>NUCLEOTIDE SEQUENCE [LARGE SCALE GENOMIC DNA]</scope>
    <source>
        <tissue evidence="1">Taproot</tissue>
    </source>
</reference>
<keyword evidence="2" id="KW-1185">Reference proteome</keyword>
<protein>
    <submittedName>
        <fullName evidence="1">Uncharacterized protein</fullName>
    </submittedName>
</protein>
<dbReference type="Proteomes" id="UP000035740">
    <property type="component" value="Unassembled WGS sequence"/>
</dbReference>
<dbReference type="EMBL" id="KQ113965">
    <property type="protein sequence ID" value="KMS65140.1"/>
    <property type="molecule type" value="Genomic_DNA"/>
</dbReference>
<feature type="non-terminal residue" evidence="1">
    <location>
        <position position="1"/>
    </location>
</feature>
<dbReference type="Gramene" id="KMS65140">
    <property type="protein sequence ID" value="KMS65140"/>
    <property type="gene ID" value="BVRB_039020"/>
</dbReference>
<organism evidence="1 2">
    <name type="scientific">Beta vulgaris subsp. vulgaris</name>
    <name type="common">Beet</name>
    <dbReference type="NCBI Taxonomy" id="3555"/>
    <lineage>
        <taxon>Eukaryota</taxon>
        <taxon>Viridiplantae</taxon>
        <taxon>Streptophyta</taxon>
        <taxon>Embryophyta</taxon>
        <taxon>Tracheophyta</taxon>
        <taxon>Spermatophyta</taxon>
        <taxon>Magnoliopsida</taxon>
        <taxon>eudicotyledons</taxon>
        <taxon>Gunneridae</taxon>
        <taxon>Pentapetalae</taxon>
        <taxon>Caryophyllales</taxon>
        <taxon>Chenopodiaceae</taxon>
        <taxon>Betoideae</taxon>
        <taxon>Beta</taxon>
    </lineage>
</organism>